<sequence length="471" mass="51852">MENLYRIRFQDGRREQLSASAVEIEEGALLLSGAEGNRRVFAREEAWWDCIAVAPDGTPILEAAALLPPGREVDDFELAVTVHAVDPDGASRLWSFDCRQASCCEHALKLETWGANDDAVIAVFAPPAWRSFRDSNRETIGWSRAPAAGGVAGAEASAIQKAARAFGMDRNSWLPRRFVGALAACCELQSELSHPVPEEVLGHRLRFAIWIREAPGSERAKLYRLLDESEELAFCALGLVGYGRADKIPERERALAHRLAQARVRYMVGRWYVGLVNDSWRMREVSGHQISQEACAWALIERGAHHYCEGMPARVLDVLWANARVAAKRFARAQTVPEPRRPQTQQDLLCDARALALIYLDALGPLPASEVRGEVKRHLSLLGPAGAGDQRSLNRAEVMMTEIVRGWESTPTRSFRAEPALMAGDPDHDLVSHWVDFLEDAYGAVMAAAEAFGPIRRAVASSAGAQMRASG</sequence>
<dbReference type="Proteomes" id="UP001296873">
    <property type="component" value="Unassembled WGS sequence"/>
</dbReference>
<keyword evidence="2" id="KW-1185">Reference proteome</keyword>
<organism evidence="1 2">
    <name type="scientific">Rhodovibrio sodomensis</name>
    <dbReference type="NCBI Taxonomy" id="1088"/>
    <lineage>
        <taxon>Bacteria</taxon>
        <taxon>Pseudomonadati</taxon>
        <taxon>Pseudomonadota</taxon>
        <taxon>Alphaproteobacteria</taxon>
        <taxon>Rhodospirillales</taxon>
        <taxon>Rhodovibrionaceae</taxon>
        <taxon>Rhodovibrio</taxon>
    </lineage>
</organism>
<accession>A0ABS1D8D8</accession>
<dbReference type="EMBL" id="NRRL01000001">
    <property type="protein sequence ID" value="MBK1666640.1"/>
    <property type="molecule type" value="Genomic_DNA"/>
</dbReference>
<reference evidence="1 2" key="1">
    <citation type="journal article" date="2020" name="Microorganisms">
        <title>Osmotic Adaptation and Compatible Solute Biosynthesis of Phototrophic Bacteria as Revealed from Genome Analyses.</title>
        <authorList>
            <person name="Imhoff J.F."/>
            <person name="Rahn T."/>
            <person name="Kunzel S."/>
            <person name="Keller A."/>
            <person name="Neulinger S.C."/>
        </authorList>
    </citation>
    <scope>NUCLEOTIDE SEQUENCE [LARGE SCALE GENOMIC DNA]</scope>
    <source>
        <strain evidence="1 2">DSM 9895</strain>
    </source>
</reference>
<comment type="caution">
    <text evidence="1">The sequence shown here is derived from an EMBL/GenBank/DDBJ whole genome shotgun (WGS) entry which is preliminary data.</text>
</comment>
<evidence type="ECO:0000313" key="2">
    <source>
        <dbReference type="Proteomes" id="UP001296873"/>
    </source>
</evidence>
<evidence type="ECO:0000313" key="1">
    <source>
        <dbReference type="EMBL" id="MBK1666640.1"/>
    </source>
</evidence>
<gene>
    <name evidence="1" type="ORF">CKO28_01100</name>
</gene>
<protein>
    <submittedName>
        <fullName evidence="1">Uncharacterized protein</fullName>
    </submittedName>
</protein>
<proteinExistence type="predicted"/>
<name>A0ABS1D8D8_9PROT</name>